<keyword evidence="3" id="KW-1185">Reference proteome</keyword>
<dbReference type="Proteomes" id="UP000645828">
    <property type="component" value="Unassembled WGS sequence"/>
</dbReference>
<feature type="compositionally biased region" description="Basic and acidic residues" evidence="1">
    <location>
        <begin position="202"/>
        <end position="214"/>
    </location>
</feature>
<feature type="compositionally biased region" description="Gly residues" evidence="1">
    <location>
        <begin position="1"/>
        <end position="19"/>
    </location>
</feature>
<evidence type="ECO:0000313" key="3">
    <source>
        <dbReference type="Proteomes" id="UP000645828"/>
    </source>
</evidence>
<sequence length="274" mass="28251">MRGGGGGAGRAGGVSGQGGDTCRPAAQPSIPERGRSSRDSAESARCLSPPAARSFSAPWRAESRPEPHFGRAPRALHARPLAHLDLRGGGSPPRPPDRCPLPGDHSATGTRSCLHVLGKGAGGGAHLAPAPVFRPYPARSRGLGCIYLALLSPRCTLASPRSSRASACAWNRGGAPGTLNPAGPLPPRSAAGISEPLWGRRGDWVEPREREGPRLGRGSLGSPLSQSPGYWVSRVPDVPGCSSCSPQPHAVVLGALLMPPSRAPRFLPGRTAYG</sequence>
<feature type="region of interest" description="Disordered" evidence="1">
    <location>
        <begin position="1"/>
        <end position="74"/>
    </location>
</feature>
<dbReference type="AlphaFoldDB" id="A0A811YGC2"/>
<evidence type="ECO:0000256" key="1">
    <source>
        <dbReference type="SAM" id="MobiDB-lite"/>
    </source>
</evidence>
<reference evidence="2" key="1">
    <citation type="submission" date="2020-12" db="EMBL/GenBank/DDBJ databases">
        <authorList>
            <consortium name="Molecular Ecology Group"/>
        </authorList>
    </citation>
    <scope>NUCLEOTIDE SEQUENCE</scope>
    <source>
        <strain evidence="2">TBG_1078</strain>
    </source>
</reference>
<gene>
    <name evidence="2" type="ORF">NYPRO_LOCUS9415</name>
</gene>
<accession>A0A811YGC2</accession>
<evidence type="ECO:0000313" key="2">
    <source>
        <dbReference type="EMBL" id="CAD7676620.1"/>
    </source>
</evidence>
<comment type="caution">
    <text evidence="2">The sequence shown here is derived from an EMBL/GenBank/DDBJ whole genome shotgun (WGS) entry which is preliminary data.</text>
</comment>
<name>A0A811YGC2_NYCPR</name>
<dbReference type="EMBL" id="CAJHUB010000677">
    <property type="protein sequence ID" value="CAD7676620.1"/>
    <property type="molecule type" value="Genomic_DNA"/>
</dbReference>
<feature type="compositionally biased region" description="Basic and acidic residues" evidence="1">
    <location>
        <begin position="32"/>
        <end position="42"/>
    </location>
</feature>
<protein>
    <submittedName>
        <fullName evidence="2">(raccoon dog) hypothetical protein</fullName>
    </submittedName>
</protein>
<feature type="compositionally biased region" description="Low complexity" evidence="1">
    <location>
        <begin position="216"/>
        <end position="225"/>
    </location>
</feature>
<proteinExistence type="predicted"/>
<feature type="region of interest" description="Disordered" evidence="1">
    <location>
        <begin position="202"/>
        <end position="226"/>
    </location>
</feature>
<organism evidence="2 3">
    <name type="scientific">Nyctereutes procyonoides</name>
    <name type="common">Raccoon dog</name>
    <name type="synonym">Canis procyonoides</name>
    <dbReference type="NCBI Taxonomy" id="34880"/>
    <lineage>
        <taxon>Eukaryota</taxon>
        <taxon>Metazoa</taxon>
        <taxon>Chordata</taxon>
        <taxon>Craniata</taxon>
        <taxon>Vertebrata</taxon>
        <taxon>Euteleostomi</taxon>
        <taxon>Mammalia</taxon>
        <taxon>Eutheria</taxon>
        <taxon>Laurasiatheria</taxon>
        <taxon>Carnivora</taxon>
        <taxon>Caniformia</taxon>
        <taxon>Canidae</taxon>
        <taxon>Nyctereutes</taxon>
    </lineage>
</organism>